<evidence type="ECO:0000256" key="6">
    <source>
        <dbReference type="ARBA" id="ARBA00022837"/>
    </source>
</evidence>
<dbReference type="InterPro" id="IPR024607">
    <property type="entry name" value="Sulfatase_CS"/>
</dbReference>
<dbReference type="GO" id="GO:0046872">
    <property type="term" value="F:metal ion binding"/>
    <property type="evidence" value="ECO:0007669"/>
    <property type="project" value="UniProtKB-KW"/>
</dbReference>
<dbReference type="RefSeq" id="WP_091654850.1">
    <property type="nucleotide sequence ID" value="NZ_FOVW01000008.1"/>
</dbReference>
<dbReference type="EMBL" id="FOVW01000008">
    <property type="protein sequence ID" value="SFO55723.1"/>
    <property type="molecule type" value="Genomic_DNA"/>
</dbReference>
<dbReference type="PROSITE" id="PS00523">
    <property type="entry name" value="SULFATASE_1"/>
    <property type="match status" value="1"/>
</dbReference>
<name>A0A1I5I588_9BACT</name>
<dbReference type="Gene3D" id="3.30.1120.10">
    <property type="match status" value="1"/>
</dbReference>
<dbReference type="InterPro" id="IPR000917">
    <property type="entry name" value="Sulfatase_N"/>
</dbReference>
<dbReference type="GO" id="GO:0004065">
    <property type="term" value="F:arylsulfatase activity"/>
    <property type="evidence" value="ECO:0007669"/>
    <property type="project" value="TreeGrafter"/>
</dbReference>
<reference evidence="9" key="1">
    <citation type="submission" date="2016-10" db="EMBL/GenBank/DDBJ databases">
        <authorList>
            <person name="Varghese N."/>
            <person name="Submissions S."/>
        </authorList>
    </citation>
    <scope>NUCLEOTIDE SEQUENCE [LARGE SCALE GENOMIC DNA]</scope>
    <source>
        <strain evidence="9">DSM 15282</strain>
    </source>
</reference>
<keyword evidence="4" id="KW-0732">Signal</keyword>
<dbReference type="PANTHER" id="PTHR42693:SF42">
    <property type="entry name" value="ARYLSULFATASE G"/>
    <property type="match status" value="1"/>
</dbReference>
<evidence type="ECO:0000256" key="3">
    <source>
        <dbReference type="ARBA" id="ARBA00022723"/>
    </source>
</evidence>
<dbReference type="SUPFAM" id="SSF53649">
    <property type="entry name" value="Alkaline phosphatase-like"/>
    <property type="match status" value="1"/>
</dbReference>
<evidence type="ECO:0000313" key="8">
    <source>
        <dbReference type="EMBL" id="SFO55723.1"/>
    </source>
</evidence>
<keyword evidence="3" id="KW-0479">Metal-binding</keyword>
<gene>
    <name evidence="8" type="ORF">SAMN04488519_10890</name>
</gene>
<dbReference type="STRING" id="226506.SAMN04488519_10890"/>
<keyword evidence="6" id="KW-0106">Calcium</keyword>
<dbReference type="InterPro" id="IPR017850">
    <property type="entry name" value="Alkaline_phosphatase_core_sf"/>
</dbReference>
<evidence type="ECO:0000259" key="7">
    <source>
        <dbReference type="Pfam" id="PF00884"/>
    </source>
</evidence>
<comment type="similarity">
    <text evidence="2">Belongs to the sulfatase family.</text>
</comment>
<evidence type="ECO:0000256" key="5">
    <source>
        <dbReference type="ARBA" id="ARBA00022801"/>
    </source>
</evidence>
<dbReference type="Pfam" id="PF00884">
    <property type="entry name" value="Sulfatase"/>
    <property type="match status" value="1"/>
</dbReference>
<evidence type="ECO:0000256" key="1">
    <source>
        <dbReference type="ARBA" id="ARBA00001913"/>
    </source>
</evidence>
<proteinExistence type="inferred from homology"/>
<dbReference type="PROSITE" id="PS51257">
    <property type="entry name" value="PROKAR_LIPOPROTEIN"/>
    <property type="match status" value="1"/>
</dbReference>
<dbReference type="CDD" id="cd16144">
    <property type="entry name" value="ARS_like"/>
    <property type="match status" value="1"/>
</dbReference>
<evidence type="ECO:0000313" key="9">
    <source>
        <dbReference type="Proteomes" id="UP000199564"/>
    </source>
</evidence>
<dbReference type="AlphaFoldDB" id="A0A1I5I588"/>
<keyword evidence="9" id="KW-1185">Reference proteome</keyword>
<sequence length="483" mass="55053">MEKRYFDCVDGKGSWAFVFLIFLISCTKPEEKPLNIILIHVDDLGWADIQPFGSDFYETPNLNRLAQEGTLFTNSYAAAAICSPTRAALLTGKYPARLGITDWIRAKFQGYSTSGELGEYEEFEGRPLKTPKIQGYLPLEEETIAERIKKLGYQTLHLGKWHLGEEGFHPENQGFDVNIGGNDLGQPPSYFDPYQAAQPREYYEMKNLPPRKKGEFLTDRESDELIHFIENKEKPFFVHWAPYAVHTPIMGPPDLVSKYEEKEKGVQRNPEYAALVENLDFNIGKLMEYLNEKGLRENTLLIFTSDNGGLIGNPDKPVTVNLGLRSQKGFPYEGGIRVPTIVSLPGIIPQGKEIEAPIITMDWIPTILEFVGLKSSDSELEGKSLKGLLTGKAELAERDLFWHFPHYRETIVIPYSIIRSGDWKLIHYYEPGMDELYNLANDREEKNNLFNEEPAIANELQAKLDQWLIDTDARMPIRKVDEP</sequence>
<protein>
    <submittedName>
        <fullName evidence="8">Arylsulfatase A</fullName>
    </submittedName>
</protein>
<organism evidence="8 9">
    <name type="scientific">Algoriphagus ornithinivorans</name>
    <dbReference type="NCBI Taxonomy" id="226506"/>
    <lineage>
        <taxon>Bacteria</taxon>
        <taxon>Pseudomonadati</taxon>
        <taxon>Bacteroidota</taxon>
        <taxon>Cytophagia</taxon>
        <taxon>Cytophagales</taxon>
        <taxon>Cyclobacteriaceae</taxon>
        <taxon>Algoriphagus</taxon>
    </lineage>
</organism>
<accession>A0A1I5I588</accession>
<evidence type="ECO:0000256" key="4">
    <source>
        <dbReference type="ARBA" id="ARBA00022729"/>
    </source>
</evidence>
<comment type="cofactor">
    <cofactor evidence="1">
        <name>Ca(2+)</name>
        <dbReference type="ChEBI" id="CHEBI:29108"/>
    </cofactor>
</comment>
<dbReference type="Proteomes" id="UP000199564">
    <property type="component" value="Unassembled WGS sequence"/>
</dbReference>
<dbReference type="InterPro" id="IPR050738">
    <property type="entry name" value="Sulfatase"/>
</dbReference>
<evidence type="ECO:0000256" key="2">
    <source>
        <dbReference type="ARBA" id="ARBA00008779"/>
    </source>
</evidence>
<feature type="domain" description="Sulfatase N-terminal" evidence="7">
    <location>
        <begin position="35"/>
        <end position="372"/>
    </location>
</feature>
<keyword evidence="5" id="KW-0378">Hydrolase</keyword>
<dbReference type="Gene3D" id="3.40.720.10">
    <property type="entry name" value="Alkaline Phosphatase, subunit A"/>
    <property type="match status" value="1"/>
</dbReference>
<dbReference type="PANTHER" id="PTHR42693">
    <property type="entry name" value="ARYLSULFATASE FAMILY MEMBER"/>
    <property type="match status" value="1"/>
</dbReference>